<reference evidence="1" key="2">
    <citation type="submission" date="2020-11" db="EMBL/GenBank/DDBJ databases">
        <authorList>
            <person name="McCartney M.A."/>
            <person name="Auch B."/>
            <person name="Kono T."/>
            <person name="Mallez S."/>
            <person name="Becker A."/>
            <person name="Gohl D.M."/>
            <person name="Silverstein K.A.T."/>
            <person name="Koren S."/>
            <person name="Bechman K.B."/>
            <person name="Herman A."/>
            <person name="Abrahante J.E."/>
            <person name="Garbe J."/>
        </authorList>
    </citation>
    <scope>NUCLEOTIDE SEQUENCE</scope>
    <source>
        <strain evidence="1">Duluth1</strain>
        <tissue evidence="1">Whole animal</tissue>
    </source>
</reference>
<dbReference type="EMBL" id="JAIWYP010000003">
    <property type="protein sequence ID" value="KAH3855091.1"/>
    <property type="molecule type" value="Genomic_DNA"/>
</dbReference>
<gene>
    <name evidence="1" type="ORF">DPMN_097652</name>
</gene>
<proteinExistence type="predicted"/>
<comment type="caution">
    <text evidence="1">The sequence shown here is derived from an EMBL/GenBank/DDBJ whole genome shotgun (WGS) entry which is preliminary data.</text>
</comment>
<protein>
    <submittedName>
        <fullName evidence="1">Uncharacterized protein</fullName>
    </submittedName>
</protein>
<accession>A0A9D4R4R7</accession>
<keyword evidence="2" id="KW-1185">Reference proteome</keyword>
<sequence length="58" mass="6762">MYERSNPDWAPTLLLGEDLTPSKSLKKEKKIETNKKDIRGSWIGMRFERLSLLLNVLT</sequence>
<dbReference type="Proteomes" id="UP000828390">
    <property type="component" value="Unassembled WGS sequence"/>
</dbReference>
<organism evidence="1 2">
    <name type="scientific">Dreissena polymorpha</name>
    <name type="common">Zebra mussel</name>
    <name type="synonym">Mytilus polymorpha</name>
    <dbReference type="NCBI Taxonomy" id="45954"/>
    <lineage>
        <taxon>Eukaryota</taxon>
        <taxon>Metazoa</taxon>
        <taxon>Spiralia</taxon>
        <taxon>Lophotrochozoa</taxon>
        <taxon>Mollusca</taxon>
        <taxon>Bivalvia</taxon>
        <taxon>Autobranchia</taxon>
        <taxon>Heteroconchia</taxon>
        <taxon>Euheterodonta</taxon>
        <taxon>Imparidentia</taxon>
        <taxon>Neoheterodontei</taxon>
        <taxon>Myida</taxon>
        <taxon>Dreissenoidea</taxon>
        <taxon>Dreissenidae</taxon>
        <taxon>Dreissena</taxon>
    </lineage>
</organism>
<evidence type="ECO:0000313" key="2">
    <source>
        <dbReference type="Proteomes" id="UP000828390"/>
    </source>
</evidence>
<name>A0A9D4R4R7_DREPO</name>
<dbReference type="AlphaFoldDB" id="A0A9D4R4R7"/>
<evidence type="ECO:0000313" key="1">
    <source>
        <dbReference type="EMBL" id="KAH3855091.1"/>
    </source>
</evidence>
<reference evidence="1" key="1">
    <citation type="journal article" date="2019" name="bioRxiv">
        <title>The Genome of the Zebra Mussel, Dreissena polymorpha: A Resource for Invasive Species Research.</title>
        <authorList>
            <person name="McCartney M.A."/>
            <person name="Auch B."/>
            <person name="Kono T."/>
            <person name="Mallez S."/>
            <person name="Zhang Y."/>
            <person name="Obille A."/>
            <person name="Becker A."/>
            <person name="Abrahante J.E."/>
            <person name="Garbe J."/>
            <person name="Badalamenti J.P."/>
            <person name="Herman A."/>
            <person name="Mangelson H."/>
            <person name="Liachko I."/>
            <person name="Sullivan S."/>
            <person name="Sone E.D."/>
            <person name="Koren S."/>
            <person name="Silverstein K.A.T."/>
            <person name="Beckman K.B."/>
            <person name="Gohl D.M."/>
        </authorList>
    </citation>
    <scope>NUCLEOTIDE SEQUENCE</scope>
    <source>
        <strain evidence="1">Duluth1</strain>
        <tissue evidence="1">Whole animal</tissue>
    </source>
</reference>